<dbReference type="InterPro" id="IPR045107">
    <property type="entry name" value="SAC3/GANP/THP3"/>
</dbReference>
<dbReference type="Pfam" id="PF03399">
    <property type="entry name" value="SAC3_GANP"/>
    <property type="match status" value="1"/>
</dbReference>
<dbReference type="PANTHER" id="PTHR12436">
    <property type="entry name" value="80 KDA MCM3-ASSOCIATED PROTEIN"/>
    <property type="match status" value="1"/>
</dbReference>
<evidence type="ECO:0000313" key="3">
    <source>
        <dbReference type="EMBL" id="GFZ14839.1"/>
    </source>
</evidence>
<reference evidence="3 4" key="1">
    <citation type="submission" date="2019-07" db="EMBL/GenBank/DDBJ databases">
        <title>De Novo Assembly of kiwifruit Actinidia rufa.</title>
        <authorList>
            <person name="Sugita-Konishi S."/>
            <person name="Sato K."/>
            <person name="Mori E."/>
            <person name="Abe Y."/>
            <person name="Kisaki G."/>
            <person name="Hamano K."/>
            <person name="Suezawa K."/>
            <person name="Otani M."/>
            <person name="Fukuda T."/>
            <person name="Manabe T."/>
            <person name="Gomi K."/>
            <person name="Tabuchi M."/>
            <person name="Akimitsu K."/>
            <person name="Kataoka I."/>
        </authorList>
    </citation>
    <scope>NUCLEOTIDE SEQUENCE [LARGE SCALE GENOMIC DNA]</scope>
    <source>
        <strain evidence="4">cv. Fuchu</strain>
    </source>
</reference>
<dbReference type="InterPro" id="IPR000717">
    <property type="entry name" value="PCI_dom"/>
</dbReference>
<proteinExistence type="predicted"/>
<comment type="caution">
    <text evidence="3">The sequence shown here is derived from an EMBL/GenBank/DDBJ whole genome shotgun (WGS) entry which is preliminary data.</text>
</comment>
<sequence>MNKNALKPGAIALANSPEERKRRENRSKRFEKGTGSRPENNHSRPKNGGAGNMYTRRDSTLVLSKDFGEHGSRVVKDIDLDALTVMGTCQEIEKQYLRLNSAPDPATVRPEEVLEKALLMVQNSQKNYLYKCDQLKSIRQDLTVQRIRNELTVKVYETHARLAIEVGDLAEYNLCQSQLRTLYAEGIKGCHMEFSAYNLLCVMLHCNNNRDLLSAMSRLAVETKKAEAVKHALAVHAAVNSGNYVLFFRLYKMAPNLNACLMDLYVEKMRYTAVKCVSRSYRPTVPVSYIARVLGFTKALPKVETTEERDSSGLEQCVEWLKAHGACLISDNIGDMQFDTKASSSTLYLPEPEDAAAHGDADLVVNDFLRKSS</sequence>
<dbReference type="Proteomes" id="UP000585474">
    <property type="component" value="Unassembled WGS sequence"/>
</dbReference>
<dbReference type="Gene3D" id="1.25.40.990">
    <property type="match status" value="1"/>
</dbReference>
<organism evidence="3 4">
    <name type="scientific">Actinidia rufa</name>
    <dbReference type="NCBI Taxonomy" id="165716"/>
    <lineage>
        <taxon>Eukaryota</taxon>
        <taxon>Viridiplantae</taxon>
        <taxon>Streptophyta</taxon>
        <taxon>Embryophyta</taxon>
        <taxon>Tracheophyta</taxon>
        <taxon>Spermatophyta</taxon>
        <taxon>Magnoliopsida</taxon>
        <taxon>eudicotyledons</taxon>
        <taxon>Gunneridae</taxon>
        <taxon>Pentapetalae</taxon>
        <taxon>asterids</taxon>
        <taxon>Ericales</taxon>
        <taxon>Actinidiaceae</taxon>
        <taxon>Actinidia</taxon>
    </lineage>
</organism>
<evidence type="ECO:0000259" key="2">
    <source>
        <dbReference type="PROSITE" id="PS50250"/>
    </source>
</evidence>
<dbReference type="InterPro" id="IPR005062">
    <property type="entry name" value="SAC3/GANP/THP3_conserved"/>
</dbReference>
<feature type="region of interest" description="Disordered" evidence="1">
    <location>
        <begin position="1"/>
        <end position="55"/>
    </location>
</feature>
<feature type="domain" description="PCI" evidence="2">
    <location>
        <begin position="168"/>
        <end position="354"/>
    </location>
</feature>
<dbReference type="PANTHER" id="PTHR12436:SF4">
    <property type="entry name" value="LEUKOCYTE RECEPTOR CLUSTER MEMBER 8"/>
    <property type="match status" value="1"/>
</dbReference>
<feature type="compositionally biased region" description="Basic and acidic residues" evidence="1">
    <location>
        <begin position="17"/>
        <end position="42"/>
    </location>
</feature>
<keyword evidence="4" id="KW-1185">Reference proteome</keyword>
<dbReference type="PROSITE" id="PS50250">
    <property type="entry name" value="PCI"/>
    <property type="match status" value="1"/>
</dbReference>
<dbReference type="AlphaFoldDB" id="A0A7J0GVG2"/>
<dbReference type="FunFam" id="1.25.40.990:FF:000005">
    <property type="entry name" value="Putative SAC3/GANP family protein"/>
    <property type="match status" value="1"/>
</dbReference>
<dbReference type="EMBL" id="BJWL01000024">
    <property type="protein sequence ID" value="GFZ14839.1"/>
    <property type="molecule type" value="Genomic_DNA"/>
</dbReference>
<gene>
    <name evidence="3" type="ORF">Acr_24g0010290</name>
</gene>
<accession>A0A7J0GVG2</accession>
<evidence type="ECO:0000256" key="1">
    <source>
        <dbReference type="SAM" id="MobiDB-lite"/>
    </source>
</evidence>
<dbReference type="OrthoDB" id="199574at2759"/>
<protein>
    <submittedName>
        <fullName evidence="3">SAC3/GANP/Nin1/mts3/eIF-3 p25 family</fullName>
    </submittedName>
</protein>
<evidence type="ECO:0000313" key="4">
    <source>
        <dbReference type="Proteomes" id="UP000585474"/>
    </source>
</evidence>
<name>A0A7J0GVG2_9ERIC</name>
<dbReference type="GO" id="GO:0005634">
    <property type="term" value="C:nucleus"/>
    <property type="evidence" value="ECO:0007669"/>
    <property type="project" value="TreeGrafter"/>
</dbReference>